<dbReference type="AlphaFoldDB" id="A0A1D8UVQ6"/>
<dbReference type="STRING" id="153496.A0U89_11865"/>
<dbReference type="EMBL" id="CP014674">
    <property type="protein sequence ID" value="AOX17721.1"/>
    <property type="molecule type" value="Genomic_DNA"/>
</dbReference>
<dbReference type="InterPro" id="IPR009636">
    <property type="entry name" value="SCAF"/>
</dbReference>
<accession>A0A1D8UVQ6</accession>
<dbReference type="RefSeq" id="WP_070403272.1">
    <property type="nucleotide sequence ID" value="NZ_BJVW01000001.1"/>
</dbReference>
<gene>
    <name evidence="1" type="ORF">A0U89_11865</name>
</gene>
<name>A0A1D8UVQ6_9PROT</name>
<organism evidence="1 2">
    <name type="scientific">Kozakia baliensis</name>
    <dbReference type="NCBI Taxonomy" id="153496"/>
    <lineage>
        <taxon>Bacteria</taxon>
        <taxon>Pseudomonadati</taxon>
        <taxon>Pseudomonadota</taxon>
        <taxon>Alphaproteobacteria</taxon>
        <taxon>Acetobacterales</taxon>
        <taxon>Acetobacteraceae</taxon>
        <taxon>Kozakia</taxon>
    </lineage>
</organism>
<dbReference type="Pfam" id="PF06810">
    <property type="entry name" value="Phage_scaffold"/>
    <property type="match status" value="1"/>
</dbReference>
<sequence>MTDDIESLRQSLEAAQVEMAALRENHAADLLRVRKETDAALIEAELRAEAMRAGAHHPEDAVKLMDRGEVVRDEEGRIAGAAAAIERLKKERGYLFALESVSGVSSGTTLVRSVPRPGVPEAFDARKATEADYNARKWQLLSGR</sequence>
<evidence type="ECO:0000313" key="2">
    <source>
        <dbReference type="Proteomes" id="UP000179145"/>
    </source>
</evidence>
<dbReference type="Proteomes" id="UP000179145">
    <property type="component" value="Chromosome"/>
</dbReference>
<reference evidence="1 2" key="1">
    <citation type="journal article" date="2016" name="Microb. Cell Fact.">
        <title>Dissection of exopolysaccharide biosynthesis in Kozakia baliensis.</title>
        <authorList>
            <person name="Brandt J.U."/>
            <person name="Jakob F."/>
            <person name="Behr J."/>
            <person name="Geissler A.J."/>
            <person name="Vogel R.F."/>
        </authorList>
    </citation>
    <scope>NUCLEOTIDE SEQUENCE [LARGE SCALE GENOMIC DNA]</scope>
    <source>
        <strain evidence="1 2">DSM 14400</strain>
    </source>
</reference>
<dbReference type="KEGG" id="kba:A0U89_11865"/>
<protein>
    <submittedName>
        <fullName evidence="1">Uncharacterized protein</fullName>
    </submittedName>
</protein>
<keyword evidence="2" id="KW-1185">Reference proteome</keyword>
<evidence type="ECO:0000313" key="1">
    <source>
        <dbReference type="EMBL" id="AOX17721.1"/>
    </source>
</evidence>
<proteinExistence type="predicted"/>
<dbReference type="OrthoDB" id="7273237at2"/>